<dbReference type="InterPro" id="IPR036259">
    <property type="entry name" value="MFS_trans_sf"/>
</dbReference>
<dbReference type="PIRSF" id="PIRSF002808">
    <property type="entry name" value="Hexose_phosphate_transp"/>
    <property type="match status" value="1"/>
</dbReference>
<dbReference type="InterPro" id="IPR011701">
    <property type="entry name" value="MFS"/>
</dbReference>
<protein>
    <submittedName>
        <fullName evidence="8">Major facilitator superfamily MFS_1</fullName>
    </submittedName>
</protein>
<evidence type="ECO:0000256" key="2">
    <source>
        <dbReference type="ARBA" id="ARBA00022475"/>
    </source>
</evidence>
<dbReference type="CDD" id="cd17319">
    <property type="entry name" value="MFS_ExuT_GudP_like"/>
    <property type="match status" value="1"/>
</dbReference>
<feature type="transmembrane region" description="Helical" evidence="6">
    <location>
        <begin position="375"/>
        <end position="399"/>
    </location>
</feature>
<evidence type="ECO:0000256" key="5">
    <source>
        <dbReference type="ARBA" id="ARBA00023136"/>
    </source>
</evidence>
<dbReference type="SUPFAM" id="SSF103473">
    <property type="entry name" value="MFS general substrate transporter"/>
    <property type="match status" value="1"/>
</dbReference>
<comment type="subcellular location">
    <subcellularLocation>
        <location evidence="1">Cell membrane</location>
        <topology evidence="1">Multi-pass membrane protein</topology>
    </subcellularLocation>
</comment>
<evidence type="ECO:0000259" key="7">
    <source>
        <dbReference type="PROSITE" id="PS50850"/>
    </source>
</evidence>
<proteinExistence type="predicted"/>
<dbReference type="Proteomes" id="UP000001739">
    <property type="component" value="Chromosome 2"/>
</dbReference>
<reference evidence="8 9" key="1">
    <citation type="journal article" date="2011" name="J. Bacteriol.">
        <title>Complete genome sequence of the plant growth-promoting endophyte Burkholderia phytofirmans strain PsJN.</title>
        <authorList>
            <person name="Weilharter A."/>
            <person name="Mitter B."/>
            <person name="Shin M.V."/>
            <person name="Chain P.S."/>
            <person name="Nowak J."/>
            <person name="Sessitsch A."/>
        </authorList>
    </citation>
    <scope>NUCLEOTIDE SEQUENCE [LARGE SCALE GENOMIC DNA]</scope>
    <source>
        <strain evidence="9">DSM 17436 / LMG 22146 / PsJN</strain>
    </source>
</reference>
<evidence type="ECO:0000256" key="6">
    <source>
        <dbReference type="SAM" id="Phobius"/>
    </source>
</evidence>
<feature type="domain" description="Major facilitator superfamily (MFS) profile" evidence="7">
    <location>
        <begin position="25"/>
        <end position="431"/>
    </location>
</feature>
<gene>
    <name evidence="8" type="ordered locus">Bphyt_6462</name>
</gene>
<dbReference type="Pfam" id="PF07690">
    <property type="entry name" value="MFS_1"/>
    <property type="match status" value="1"/>
</dbReference>
<dbReference type="AlphaFoldDB" id="B2T8V6"/>
<feature type="transmembrane region" description="Helical" evidence="6">
    <location>
        <begin position="243"/>
        <end position="264"/>
    </location>
</feature>
<dbReference type="GO" id="GO:0022857">
    <property type="term" value="F:transmembrane transporter activity"/>
    <property type="evidence" value="ECO:0007669"/>
    <property type="project" value="InterPro"/>
</dbReference>
<feature type="transmembrane region" description="Helical" evidence="6">
    <location>
        <begin position="314"/>
        <end position="334"/>
    </location>
</feature>
<evidence type="ECO:0000256" key="1">
    <source>
        <dbReference type="ARBA" id="ARBA00004651"/>
    </source>
</evidence>
<dbReference type="GO" id="GO:0005886">
    <property type="term" value="C:plasma membrane"/>
    <property type="evidence" value="ECO:0007669"/>
    <property type="project" value="UniProtKB-SubCell"/>
</dbReference>
<evidence type="ECO:0000256" key="3">
    <source>
        <dbReference type="ARBA" id="ARBA00022692"/>
    </source>
</evidence>
<feature type="transmembrane region" description="Helical" evidence="6">
    <location>
        <begin position="94"/>
        <end position="116"/>
    </location>
</feature>
<dbReference type="PANTHER" id="PTHR11662">
    <property type="entry name" value="SOLUTE CARRIER FAMILY 17"/>
    <property type="match status" value="1"/>
</dbReference>
<feature type="transmembrane region" description="Helical" evidence="6">
    <location>
        <begin position="122"/>
        <end position="142"/>
    </location>
</feature>
<evidence type="ECO:0000256" key="4">
    <source>
        <dbReference type="ARBA" id="ARBA00022989"/>
    </source>
</evidence>
<evidence type="ECO:0000313" key="9">
    <source>
        <dbReference type="Proteomes" id="UP000001739"/>
    </source>
</evidence>
<dbReference type="KEGG" id="bpy:Bphyt_6462"/>
<dbReference type="HOGENOM" id="CLU_001265_5_1_4"/>
<dbReference type="PROSITE" id="PS50850">
    <property type="entry name" value="MFS"/>
    <property type="match status" value="1"/>
</dbReference>
<feature type="transmembrane region" description="Helical" evidence="6">
    <location>
        <begin position="340"/>
        <end position="363"/>
    </location>
</feature>
<sequence>MGTSPCRTSNRKMETSVESKFRWKVMGLMFLIAAVSYLDRANLAVAAPVIRAQMHFSSSEMGFILSAFTFAYAIAQVPAGFIANRLGPRKCFFYFMWLWCALLVATTTATSFTSWLGFRIPFGAAEAVSWPALAFLMSRWFPRIEYSQVSSIQNLGLVIGSAVAPPLVSAIILVAHWQAAFIITGLMAGLLGTFIWFYLKDDPSTDSRVSQAELSWILHDKGQETTRPIPPGFWKLIASRPSVWACALACFGLNLINFLFLSWYPTYLTDTYQMSMSKMGLLAAQPYVFALVSVFGAGWLVRRMVEHGKNTEQATRRVIFCGLFLGTLCLFTAVSVDNVYVSVTAMSFGYAFVMSILGPMWAMAPEVGGPRGASVVCSIMNCVGLFGGIVSPITMGYSFQLFKSYTPAIVVSASITLLCALVFAKTFRSEKDRKVVDDFLADRSHSQTAMWTA</sequence>
<organism evidence="8 9">
    <name type="scientific">Paraburkholderia phytofirmans (strain DSM 17436 / LMG 22146 / PsJN)</name>
    <name type="common">Burkholderia phytofirmans</name>
    <dbReference type="NCBI Taxonomy" id="398527"/>
    <lineage>
        <taxon>Bacteria</taxon>
        <taxon>Pseudomonadati</taxon>
        <taxon>Pseudomonadota</taxon>
        <taxon>Betaproteobacteria</taxon>
        <taxon>Burkholderiales</taxon>
        <taxon>Burkholderiaceae</taxon>
        <taxon>Paraburkholderia</taxon>
    </lineage>
</organism>
<feature type="transmembrane region" description="Helical" evidence="6">
    <location>
        <begin position="405"/>
        <end position="424"/>
    </location>
</feature>
<dbReference type="PANTHER" id="PTHR11662:SF399">
    <property type="entry name" value="FI19708P1-RELATED"/>
    <property type="match status" value="1"/>
</dbReference>
<dbReference type="Gene3D" id="1.20.1250.20">
    <property type="entry name" value="MFS general substrate transporter like domains"/>
    <property type="match status" value="2"/>
</dbReference>
<keyword evidence="3 6" id="KW-0812">Transmembrane</keyword>
<feature type="transmembrane region" description="Helical" evidence="6">
    <location>
        <begin position="284"/>
        <end position="302"/>
    </location>
</feature>
<dbReference type="InterPro" id="IPR000849">
    <property type="entry name" value="Sugar_P_transporter"/>
</dbReference>
<feature type="transmembrane region" description="Helical" evidence="6">
    <location>
        <begin position="154"/>
        <end position="173"/>
    </location>
</feature>
<dbReference type="InterPro" id="IPR050382">
    <property type="entry name" value="MFS_Na/Anion_cotransporter"/>
</dbReference>
<keyword evidence="5 6" id="KW-0472">Membrane</keyword>
<dbReference type="EMBL" id="CP001053">
    <property type="protein sequence ID" value="ACD20769.1"/>
    <property type="molecule type" value="Genomic_DNA"/>
</dbReference>
<feature type="transmembrane region" description="Helical" evidence="6">
    <location>
        <begin position="179"/>
        <end position="199"/>
    </location>
</feature>
<feature type="transmembrane region" description="Helical" evidence="6">
    <location>
        <begin position="62"/>
        <end position="82"/>
    </location>
</feature>
<evidence type="ECO:0000313" key="8">
    <source>
        <dbReference type="EMBL" id="ACD20769.1"/>
    </source>
</evidence>
<dbReference type="OrthoDB" id="8596007at2"/>
<dbReference type="InterPro" id="IPR020846">
    <property type="entry name" value="MFS_dom"/>
</dbReference>
<keyword evidence="4 6" id="KW-1133">Transmembrane helix</keyword>
<name>B2T8V6_PARPJ</name>
<dbReference type="eggNOG" id="COG2271">
    <property type="taxonomic scope" value="Bacteria"/>
</dbReference>
<accession>B2T8V6</accession>
<keyword evidence="2" id="KW-1003">Cell membrane</keyword>